<dbReference type="Proteomes" id="UP000321479">
    <property type="component" value="Chromosome"/>
</dbReference>
<keyword evidence="4" id="KW-1185">Reference proteome</keyword>
<feature type="compositionally biased region" description="Low complexity" evidence="1">
    <location>
        <begin position="132"/>
        <end position="179"/>
    </location>
</feature>
<dbReference type="KEGG" id="mgin:FRZ54_19670"/>
<evidence type="ECO:0000313" key="4">
    <source>
        <dbReference type="Proteomes" id="UP000321479"/>
    </source>
</evidence>
<reference evidence="3 4" key="1">
    <citation type="journal article" date="2017" name="Curr. Microbiol.">
        <title>Mucilaginibacter ginsenosidivorans sp. nov., Isolated from Soil of Ginseng Field.</title>
        <authorList>
            <person name="Kim M.M."/>
            <person name="Siddiqi M.Z."/>
            <person name="Im W.T."/>
        </authorList>
    </citation>
    <scope>NUCLEOTIDE SEQUENCE [LARGE SCALE GENOMIC DNA]</scope>
    <source>
        <strain evidence="3 4">Gsoil 3017</strain>
    </source>
</reference>
<name>A0A5B8V0G4_9SPHI</name>
<dbReference type="EMBL" id="CP042436">
    <property type="protein sequence ID" value="QEC64688.1"/>
    <property type="molecule type" value="Genomic_DNA"/>
</dbReference>
<feature type="signal peptide" evidence="2">
    <location>
        <begin position="1"/>
        <end position="21"/>
    </location>
</feature>
<evidence type="ECO:0000256" key="2">
    <source>
        <dbReference type="SAM" id="SignalP"/>
    </source>
</evidence>
<organism evidence="3 4">
    <name type="scientific">Mucilaginibacter ginsenosidivorans</name>
    <dbReference type="NCBI Taxonomy" id="398053"/>
    <lineage>
        <taxon>Bacteria</taxon>
        <taxon>Pseudomonadati</taxon>
        <taxon>Bacteroidota</taxon>
        <taxon>Sphingobacteriia</taxon>
        <taxon>Sphingobacteriales</taxon>
        <taxon>Sphingobacteriaceae</taxon>
        <taxon>Mucilaginibacter</taxon>
    </lineage>
</organism>
<accession>A0A5B8V0G4</accession>
<keyword evidence="2" id="KW-0732">Signal</keyword>
<proteinExistence type="predicted"/>
<dbReference type="AlphaFoldDB" id="A0A5B8V0G4"/>
<evidence type="ECO:0000313" key="3">
    <source>
        <dbReference type="EMBL" id="QEC64688.1"/>
    </source>
</evidence>
<sequence length="186" mass="19847">MKALYLSTTLVMLFFATALKAQKKAELDNNTRITVVRTEKVTGKTKEVHYVMTNSSNVSMDFSLYKQLNNGSWDITHHMDLKPGQAYEDVSGFTGVNGKYVLFSAPHSDWASFPSFTDIDKALAANPGGLVTAAPSTTNTATTTTNTTSTPSQTSAPKQSPATTSSPSPANSPSNNNDAPPVPPPM</sequence>
<feature type="chain" id="PRO_5022745234" evidence="2">
    <location>
        <begin position="22"/>
        <end position="186"/>
    </location>
</feature>
<evidence type="ECO:0000256" key="1">
    <source>
        <dbReference type="SAM" id="MobiDB-lite"/>
    </source>
</evidence>
<gene>
    <name evidence="3" type="ORF">FRZ54_19670</name>
</gene>
<dbReference type="RefSeq" id="WP_147033522.1">
    <property type="nucleotide sequence ID" value="NZ_CP042436.1"/>
</dbReference>
<protein>
    <submittedName>
        <fullName evidence="3">Uncharacterized protein</fullName>
    </submittedName>
</protein>
<feature type="region of interest" description="Disordered" evidence="1">
    <location>
        <begin position="131"/>
        <end position="186"/>
    </location>
</feature>